<keyword evidence="2" id="KW-1185">Reference proteome</keyword>
<gene>
    <name evidence="1" type="ORF">SADUNF_Sadunf16G0226800</name>
</gene>
<sequence length="75" mass="8893">MIKFKQEYNASGNSYQLNELSDTFHQTRCFLLKLDEPLQDIILRSEDNFHQRRQMTNLQFSQCTLSDARHNSHGC</sequence>
<evidence type="ECO:0000313" key="2">
    <source>
        <dbReference type="Proteomes" id="UP000657918"/>
    </source>
</evidence>
<dbReference type="AlphaFoldDB" id="A0A835MQZ7"/>
<protein>
    <submittedName>
        <fullName evidence="1">Uncharacterized protein</fullName>
    </submittedName>
</protein>
<name>A0A835MQZ7_9ROSI</name>
<organism evidence="1 2">
    <name type="scientific">Salix dunnii</name>
    <dbReference type="NCBI Taxonomy" id="1413687"/>
    <lineage>
        <taxon>Eukaryota</taxon>
        <taxon>Viridiplantae</taxon>
        <taxon>Streptophyta</taxon>
        <taxon>Embryophyta</taxon>
        <taxon>Tracheophyta</taxon>
        <taxon>Spermatophyta</taxon>
        <taxon>Magnoliopsida</taxon>
        <taxon>eudicotyledons</taxon>
        <taxon>Gunneridae</taxon>
        <taxon>Pentapetalae</taxon>
        <taxon>rosids</taxon>
        <taxon>fabids</taxon>
        <taxon>Malpighiales</taxon>
        <taxon>Salicaceae</taxon>
        <taxon>Saliceae</taxon>
        <taxon>Salix</taxon>
    </lineage>
</organism>
<accession>A0A835MQZ7</accession>
<dbReference type="EMBL" id="JADGMS010000016">
    <property type="protein sequence ID" value="KAF9666413.1"/>
    <property type="molecule type" value="Genomic_DNA"/>
</dbReference>
<evidence type="ECO:0000313" key="1">
    <source>
        <dbReference type="EMBL" id="KAF9666413.1"/>
    </source>
</evidence>
<proteinExistence type="predicted"/>
<dbReference type="OrthoDB" id="10561732at2759"/>
<dbReference type="Proteomes" id="UP000657918">
    <property type="component" value="Chromosome 16"/>
</dbReference>
<comment type="caution">
    <text evidence="1">The sequence shown here is derived from an EMBL/GenBank/DDBJ whole genome shotgun (WGS) entry which is preliminary data.</text>
</comment>
<reference evidence="1 2" key="1">
    <citation type="submission" date="2020-10" db="EMBL/GenBank/DDBJ databases">
        <title>Plant Genome Project.</title>
        <authorList>
            <person name="Zhang R.-G."/>
        </authorList>
    </citation>
    <scope>NUCLEOTIDE SEQUENCE [LARGE SCALE GENOMIC DNA]</scope>
    <source>
        <strain evidence="1">FAFU-HL-1</strain>
        <tissue evidence="1">Leaf</tissue>
    </source>
</reference>